<organism evidence="1">
    <name type="scientific">uncultured Caudovirales phage</name>
    <dbReference type="NCBI Taxonomy" id="2100421"/>
    <lineage>
        <taxon>Viruses</taxon>
        <taxon>Duplodnaviria</taxon>
        <taxon>Heunggongvirae</taxon>
        <taxon>Uroviricota</taxon>
        <taxon>Caudoviricetes</taxon>
        <taxon>Peduoviridae</taxon>
        <taxon>Maltschvirus</taxon>
        <taxon>Maltschvirus maltsch</taxon>
    </lineage>
</organism>
<protein>
    <submittedName>
        <fullName evidence="1">Uncharacterized protein</fullName>
    </submittedName>
</protein>
<accession>A0A6J7X4X7</accession>
<name>A0A6J7X4X7_9CAUD</name>
<dbReference type="EMBL" id="LR798334">
    <property type="protein sequence ID" value="CAB5224433.1"/>
    <property type="molecule type" value="Genomic_DNA"/>
</dbReference>
<proteinExistence type="predicted"/>
<reference evidence="1" key="1">
    <citation type="submission" date="2020-05" db="EMBL/GenBank/DDBJ databases">
        <authorList>
            <person name="Chiriac C."/>
            <person name="Salcher M."/>
            <person name="Ghai R."/>
            <person name="Kavagutti S V."/>
        </authorList>
    </citation>
    <scope>NUCLEOTIDE SEQUENCE</scope>
</reference>
<gene>
    <name evidence="1" type="ORF">UFOVP735_77</name>
</gene>
<evidence type="ECO:0000313" key="1">
    <source>
        <dbReference type="EMBL" id="CAB5224433.1"/>
    </source>
</evidence>
<sequence length="42" mass="4305">MKVGGKVTAKPVKMQKGGMVPCKSCPNPAACRKAGMCLKGRG</sequence>